<dbReference type="EMBL" id="JAHXZJ010001119">
    <property type="protein sequence ID" value="KAH0555035.1"/>
    <property type="molecule type" value="Genomic_DNA"/>
</dbReference>
<evidence type="ECO:0000313" key="2">
    <source>
        <dbReference type="EMBL" id="KAH0555035.1"/>
    </source>
</evidence>
<keyword evidence="3" id="KW-1185">Reference proteome</keyword>
<feature type="signal peptide" evidence="1">
    <location>
        <begin position="1"/>
        <end position="23"/>
    </location>
</feature>
<protein>
    <submittedName>
        <fullName evidence="2">Uncharacterized protein</fullName>
    </submittedName>
</protein>
<name>A0AAV7IQV0_COTGL</name>
<dbReference type="AlphaFoldDB" id="A0AAV7IQV0"/>
<gene>
    <name evidence="2" type="ORF">KQX54_014830</name>
</gene>
<evidence type="ECO:0000313" key="3">
    <source>
        <dbReference type="Proteomes" id="UP000826195"/>
    </source>
</evidence>
<comment type="caution">
    <text evidence="2">The sequence shown here is derived from an EMBL/GenBank/DDBJ whole genome shotgun (WGS) entry which is preliminary data.</text>
</comment>
<accession>A0AAV7IQV0</accession>
<feature type="chain" id="PRO_5043350171" evidence="1">
    <location>
        <begin position="24"/>
        <end position="164"/>
    </location>
</feature>
<sequence length="164" mass="19468">MDKILFFCVLCVTIFEQINSTQSFVLNLQNSNQEIQFFADEALKKYLPTLKEYLVFLKPEDIDNRSIEDPVVHVVNRKRYYNFKIKWNVKKELRDQFSIKRGFPKLECDISVKTMDDETIDLNCQDIYPKELMKDLKSLHNGLEVFGTIYESLKKIFLSSKIQH</sequence>
<dbReference type="Proteomes" id="UP000826195">
    <property type="component" value="Unassembled WGS sequence"/>
</dbReference>
<organism evidence="2 3">
    <name type="scientific">Cotesia glomerata</name>
    <name type="common">Lepidopteran parasitic wasp</name>
    <name type="synonym">Apanteles glomeratus</name>
    <dbReference type="NCBI Taxonomy" id="32391"/>
    <lineage>
        <taxon>Eukaryota</taxon>
        <taxon>Metazoa</taxon>
        <taxon>Ecdysozoa</taxon>
        <taxon>Arthropoda</taxon>
        <taxon>Hexapoda</taxon>
        <taxon>Insecta</taxon>
        <taxon>Pterygota</taxon>
        <taxon>Neoptera</taxon>
        <taxon>Endopterygota</taxon>
        <taxon>Hymenoptera</taxon>
        <taxon>Apocrita</taxon>
        <taxon>Ichneumonoidea</taxon>
        <taxon>Braconidae</taxon>
        <taxon>Microgastrinae</taxon>
        <taxon>Cotesia</taxon>
    </lineage>
</organism>
<reference evidence="2 3" key="1">
    <citation type="journal article" date="2021" name="J. Hered.">
        <title>A chromosome-level genome assembly of the parasitoid wasp, Cotesia glomerata (Hymenoptera: Braconidae).</title>
        <authorList>
            <person name="Pinto B.J."/>
            <person name="Weis J.J."/>
            <person name="Gamble T."/>
            <person name="Ode P.J."/>
            <person name="Paul R."/>
            <person name="Zaspel J.M."/>
        </authorList>
    </citation>
    <scope>NUCLEOTIDE SEQUENCE [LARGE SCALE GENOMIC DNA]</scope>
    <source>
        <strain evidence="2">CgM1</strain>
    </source>
</reference>
<evidence type="ECO:0000256" key="1">
    <source>
        <dbReference type="SAM" id="SignalP"/>
    </source>
</evidence>
<keyword evidence="1" id="KW-0732">Signal</keyword>
<proteinExistence type="predicted"/>